<evidence type="ECO:0000256" key="10">
    <source>
        <dbReference type="ARBA" id="ARBA00023187"/>
    </source>
</evidence>
<evidence type="ECO:0000256" key="5">
    <source>
        <dbReference type="ARBA" id="ARBA00022723"/>
    </source>
</evidence>
<keyword evidence="5 15" id="KW-0479">Metal-binding</keyword>
<evidence type="ECO:0000256" key="4">
    <source>
        <dbReference type="ARBA" id="ARBA00022664"/>
    </source>
</evidence>
<evidence type="ECO:0000256" key="13">
    <source>
        <dbReference type="ARBA" id="ARBA00072313"/>
    </source>
</evidence>
<feature type="region of interest" description="Disordered" evidence="16">
    <location>
        <begin position="232"/>
        <end position="254"/>
    </location>
</feature>
<keyword evidence="4" id="KW-0507">mRNA processing</keyword>
<name>A0A1G4J5V7_9SACH</name>
<dbReference type="Gene3D" id="3.30.70.330">
    <property type="match status" value="1"/>
</dbReference>
<dbReference type="STRING" id="1266660.A0A1G4J5V7"/>
<protein>
    <recommendedName>
        <fullName evidence="3">Pre-mRNA-splicing factor CWC2</fullName>
    </recommendedName>
    <alternativeName>
        <fullName evidence="13">Pre-mRNA-splicing factor cwc2</fullName>
    </alternativeName>
</protein>
<dbReference type="PROSITE" id="PS50102">
    <property type="entry name" value="RRM"/>
    <property type="match status" value="1"/>
</dbReference>
<keyword evidence="8 15" id="KW-0862">Zinc</keyword>
<comment type="similarity">
    <text evidence="2">Belongs to the RRM CWC2 family.</text>
</comment>
<evidence type="ECO:0000256" key="6">
    <source>
        <dbReference type="ARBA" id="ARBA00022728"/>
    </source>
</evidence>
<dbReference type="InterPro" id="IPR000571">
    <property type="entry name" value="Znf_CCCH"/>
</dbReference>
<keyword evidence="9 14" id="KW-0694">RNA-binding</keyword>
<dbReference type="PANTHER" id="PTHR14089:SF2">
    <property type="entry name" value="PRE-MRNA-SPLICING FACTOR CWC2"/>
    <property type="match status" value="1"/>
</dbReference>
<keyword evidence="7 15" id="KW-0863">Zinc-finger</keyword>
<dbReference type="Pfam" id="PF00076">
    <property type="entry name" value="RRM_1"/>
    <property type="match status" value="1"/>
</dbReference>
<reference evidence="19 20" key="1">
    <citation type="submission" date="2016-03" db="EMBL/GenBank/DDBJ databases">
        <authorList>
            <person name="Devillers H."/>
        </authorList>
    </citation>
    <scope>NUCLEOTIDE SEQUENCE [LARGE SCALE GENOMIC DNA]</scope>
    <source>
        <strain evidence="19">CBS 10888</strain>
    </source>
</reference>
<evidence type="ECO:0000256" key="15">
    <source>
        <dbReference type="PROSITE-ProRule" id="PRU00723"/>
    </source>
</evidence>
<dbReference type="InterPro" id="IPR000504">
    <property type="entry name" value="RRM_dom"/>
</dbReference>
<evidence type="ECO:0000259" key="17">
    <source>
        <dbReference type="PROSITE" id="PS50102"/>
    </source>
</evidence>
<evidence type="ECO:0000256" key="7">
    <source>
        <dbReference type="ARBA" id="ARBA00022771"/>
    </source>
</evidence>
<dbReference type="InterPro" id="IPR032297">
    <property type="entry name" value="Torus"/>
</dbReference>
<evidence type="ECO:0000256" key="16">
    <source>
        <dbReference type="SAM" id="MobiDB-lite"/>
    </source>
</evidence>
<dbReference type="GO" id="GO:0045292">
    <property type="term" value="P:mRNA cis splicing, via spliceosome"/>
    <property type="evidence" value="ECO:0007669"/>
    <property type="project" value="EnsemblFungi"/>
</dbReference>
<proteinExistence type="inferred from homology"/>
<accession>A0A1G4J5V7</accession>
<evidence type="ECO:0000259" key="18">
    <source>
        <dbReference type="PROSITE" id="PS50103"/>
    </source>
</evidence>
<dbReference type="FunFam" id="3.30.70.330:FF:000713">
    <property type="entry name" value="Pre-mRNA-splicing factor CWC2"/>
    <property type="match status" value="1"/>
</dbReference>
<dbReference type="PANTHER" id="PTHR14089">
    <property type="entry name" value="PRE-MRNA-SPLICING FACTOR RBM22"/>
    <property type="match status" value="1"/>
</dbReference>
<dbReference type="Pfam" id="PF16131">
    <property type="entry name" value="Torus"/>
    <property type="match status" value="1"/>
</dbReference>
<feature type="zinc finger region" description="C3H1-type" evidence="15">
    <location>
        <begin position="75"/>
        <end position="102"/>
    </location>
</feature>
<dbReference type="PROSITE" id="PS50103">
    <property type="entry name" value="ZF_C3H1"/>
    <property type="match status" value="1"/>
</dbReference>
<evidence type="ECO:0000256" key="3">
    <source>
        <dbReference type="ARBA" id="ARBA00017295"/>
    </source>
</evidence>
<evidence type="ECO:0000313" key="19">
    <source>
        <dbReference type="EMBL" id="SCU85214.1"/>
    </source>
</evidence>
<comment type="subcellular location">
    <subcellularLocation>
        <location evidence="1">Nucleus</location>
    </subcellularLocation>
</comment>
<feature type="domain" description="RRM" evidence="17">
    <location>
        <begin position="143"/>
        <end position="236"/>
    </location>
</feature>
<keyword evidence="10" id="KW-0508">mRNA splicing</keyword>
<dbReference type="InterPro" id="IPR012677">
    <property type="entry name" value="Nucleotide-bd_a/b_plait_sf"/>
</dbReference>
<dbReference type="InterPro" id="IPR035979">
    <property type="entry name" value="RBD_domain_sf"/>
</dbReference>
<dbReference type="GO" id="GO:0008270">
    <property type="term" value="F:zinc ion binding"/>
    <property type="evidence" value="ECO:0007669"/>
    <property type="project" value="UniProtKB-KW"/>
</dbReference>
<dbReference type="GO" id="GO:0071006">
    <property type="term" value="C:U2-type catalytic step 1 spliceosome"/>
    <property type="evidence" value="ECO:0007669"/>
    <property type="project" value="EnsemblFungi"/>
</dbReference>
<evidence type="ECO:0000313" key="20">
    <source>
        <dbReference type="Proteomes" id="UP000190274"/>
    </source>
</evidence>
<dbReference type="Proteomes" id="UP000190274">
    <property type="component" value="Chromosome D"/>
</dbReference>
<dbReference type="InterPro" id="IPR039171">
    <property type="entry name" value="Cwc2/Slt11"/>
</dbReference>
<evidence type="ECO:0000256" key="12">
    <source>
        <dbReference type="ARBA" id="ARBA00023306"/>
    </source>
</evidence>
<gene>
    <name evidence="19" type="ORF">LADA_0D06282G</name>
</gene>
<feature type="domain" description="C3H1-type" evidence="18">
    <location>
        <begin position="75"/>
        <end position="102"/>
    </location>
</feature>
<evidence type="ECO:0000256" key="9">
    <source>
        <dbReference type="ARBA" id="ARBA00022884"/>
    </source>
</evidence>
<evidence type="ECO:0000256" key="1">
    <source>
        <dbReference type="ARBA" id="ARBA00004123"/>
    </source>
</evidence>
<dbReference type="GO" id="GO:0017070">
    <property type="term" value="F:U6 snRNA binding"/>
    <property type="evidence" value="ECO:0007669"/>
    <property type="project" value="EnsemblFungi"/>
</dbReference>
<keyword evidence="6" id="KW-0747">Spliceosome</keyword>
<keyword evidence="11" id="KW-0539">Nucleus</keyword>
<evidence type="ECO:0000256" key="2">
    <source>
        <dbReference type="ARBA" id="ARBA00008024"/>
    </source>
</evidence>
<dbReference type="GO" id="GO:0036002">
    <property type="term" value="F:pre-mRNA binding"/>
    <property type="evidence" value="ECO:0007669"/>
    <property type="project" value="EnsemblFungi"/>
</dbReference>
<dbReference type="GO" id="GO:0033120">
    <property type="term" value="P:positive regulation of RNA splicing"/>
    <property type="evidence" value="ECO:0007669"/>
    <property type="project" value="EnsemblFungi"/>
</dbReference>
<evidence type="ECO:0000256" key="11">
    <source>
        <dbReference type="ARBA" id="ARBA00023242"/>
    </source>
</evidence>
<dbReference type="GO" id="GO:0000974">
    <property type="term" value="C:Prp19 complex"/>
    <property type="evidence" value="ECO:0007669"/>
    <property type="project" value="EnsemblFungi"/>
</dbReference>
<dbReference type="SUPFAM" id="SSF54928">
    <property type="entry name" value="RNA-binding domain, RBD"/>
    <property type="match status" value="1"/>
</dbReference>
<evidence type="ECO:0000256" key="8">
    <source>
        <dbReference type="ARBA" id="ARBA00022833"/>
    </source>
</evidence>
<organism evidence="19 20">
    <name type="scientific">Lachancea dasiensis</name>
    <dbReference type="NCBI Taxonomy" id="1072105"/>
    <lineage>
        <taxon>Eukaryota</taxon>
        <taxon>Fungi</taxon>
        <taxon>Dikarya</taxon>
        <taxon>Ascomycota</taxon>
        <taxon>Saccharomycotina</taxon>
        <taxon>Saccharomycetes</taxon>
        <taxon>Saccharomycetales</taxon>
        <taxon>Saccharomycetaceae</taxon>
        <taxon>Lachancea</taxon>
    </lineage>
</organism>
<dbReference type="GO" id="GO:0071007">
    <property type="term" value="C:U2-type catalytic step 2 spliceosome"/>
    <property type="evidence" value="ECO:0007669"/>
    <property type="project" value="EnsemblFungi"/>
</dbReference>
<dbReference type="GO" id="GO:0000387">
    <property type="term" value="P:spliceosomal snRNP assembly"/>
    <property type="evidence" value="ECO:0007669"/>
    <property type="project" value="EnsemblFungi"/>
</dbReference>
<dbReference type="OrthoDB" id="10251848at2759"/>
<dbReference type="GO" id="GO:0045787">
    <property type="term" value="P:positive regulation of cell cycle"/>
    <property type="evidence" value="ECO:0007669"/>
    <property type="project" value="EnsemblFungi"/>
</dbReference>
<sequence>MSPMVSEKDYSWKNRAAPLQVSETELPSSIPPQTGLTFNVWYNKWSQGNSGQSRFVSPYKLDPADHEGYTRGDKTKESFFCLYFSKGMCCLGRKCSYLHHVPTTEDIAKLSLQSSVLDCFGREKHSSYREDMGGVGTFRKINRTLYVGGLSGALNNSSLKPSQVENRVRYAFGKLGAVERIRYVEAKNCAFVKYKHQSSAEFAKEAMSNQTLLIPSDKEWDDRKEGTGLLVKWANDDPNPEAQRREKEQQDQESLSVMLDLLRKNDTKVEGDMIESEPQTSKRLLETSAAEDEFRTTSIFSGLPANSLTGLKRLKIEKKPAAILKTGLVEYASSDDEQ</sequence>
<evidence type="ECO:0000256" key="14">
    <source>
        <dbReference type="PROSITE-ProRule" id="PRU00176"/>
    </source>
</evidence>
<keyword evidence="20" id="KW-1185">Reference proteome</keyword>
<dbReference type="AlphaFoldDB" id="A0A1G4J5V7"/>
<dbReference type="EMBL" id="LT598454">
    <property type="protein sequence ID" value="SCU85214.1"/>
    <property type="molecule type" value="Genomic_DNA"/>
</dbReference>
<keyword evidence="12" id="KW-0131">Cell cycle</keyword>